<feature type="transmembrane region" description="Helical" evidence="5">
    <location>
        <begin position="31"/>
        <end position="50"/>
    </location>
</feature>
<dbReference type="GO" id="GO:0016020">
    <property type="term" value="C:membrane"/>
    <property type="evidence" value="ECO:0007669"/>
    <property type="project" value="UniProtKB-SubCell"/>
</dbReference>
<accession>A0A177KMA5</accession>
<evidence type="ECO:0000256" key="2">
    <source>
        <dbReference type="ARBA" id="ARBA00022692"/>
    </source>
</evidence>
<comment type="caution">
    <text evidence="7">The sequence shown here is derived from an EMBL/GenBank/DDBJ whole genome shotgun (WGS) entry which is preliminary data.</text>
</comment>
<gene>
    <name evidence="7" type="ORF">AWH48_07855</name>
</gene>
<feature type="transmembrane region" description="Helical" evidence="5">
    <location>
        <begin position="320"/>
        <end position="340"/>
    </location>
</feature>
<feature type="transmembrane region" description="Helical" evidence="5">
    <location>
        <begin position="370"/>
        <end position="388"/>
    </location>
</feature>
<dbReference type="InterPro" id="IPR051533">
    <property type="entry name" value="WaaL-like"/>
</dbReference>
<dbReference type="PANTHER" id="PTHR37422:SF17">
    <property type="entry name" value="O-ANTIGEN LIGASE"/>
    <property type="match status" value="1"/>
</dbReference>
<proteinExistence type="predicted"/>
<feature type="transmembrane region" description="Helical" evidence="5">
    <location>
        <begin position="159"/>
        <end position="176"/>
    </location>
</feature>
<organism evidence="7 8">
    <name type="scientific">Domibacillus aminovorans</name>
    <dbReference type="NCBI Taxonomy" id="29332"/>
    <lineage>
        <taxon>Bacteria</taxon>
        <taxon>Bacillati</taxon>
        <taxon>Bacillota</taxon>
        <taxon>Bacilli</taxon>
        <taxon>Bacillales</taxon>
        <taxon>Bacillaceae</taxon>
        <taxon>Domibacillus</taxon>
    </lineage>
</organism>
<evidence type="ECO:0000313" key="7">
    <source>
        <dbReference type="EMBL" id="OAH54503.1"/>
    </source>
</evidence>
<evidence type="ECO:0000259" key="6">
    <source>
        <dbReference type="Pfam" id="PF04932"/>
    </source>
</evidence>
<protein>
    <recommendedName>
        <fullName evidence="6">O-antigen ligase-related domain-containing protein</fullName>
    </recommendedName>
</protein>
<dbReference type="AlphaFoldDB" id="A0A177KMA5"/>
<dbReference type="Pfam" id="PF04932">
    <property type="entry name" value="Wzy_C"/>
    <property type="match status" value="1"/>
</dbReference>
<feature type="transmembrane region" description="Helical" evidence="5">
    <location>
        <begin position="96"/>
        <end position="115"/>
    </location>
</feature>
<sequence>MFIKKVSLLALLLTILSGTFSLNRLNLGFSFEIRYILFSGVIFTVLIILGQRKKLVLASINGYIIIFLLTTFSYFFFAVISLFYTVNQSAAIEKTILMFFLMALILGVLFSVSVMESHEFFNFVSKFFIILGIVYAGPIYLSVISGADRGDVILSGPNVATRILFFAVCSSIYRYLLNQKNLYLILSILFLFSIVLVGSRGGLVGAVLTLVLLFLSKKSLTGWKIKMNVAFNYKYLLSILLGLALIYIIYEPVKRVFMDRVIGTTFNNDEIYTAGRDIIYLQAISMIKEKPLFGYGIDSFTVLTGYVYPHNLLLEMMLEIGLLGAIIFGLFLLFSIVFIIKWRGSSFVVFSGLPLYLIIVQMFSGEFYDFRYYFLWSIPLLYYSVVNIEKKSIVDHNKLI</sequence>
<feature type="domain" description="O-antigen ligase-related" evidence="6">
    <location>
        <begin position="186"/>
        <end position="328"/>
    </location>
</feature>
<feature type="transmembrane region" description="Helical" evidence="5">
    <location>
        <begin position="233"/>
        <end position="250"/>
    </location>
</feature>
<dbReference type="PANTHER" id="PTHR37422">
    <property type="entry name" value="TEICHURONIC ACID BIOSYNTHESIS PROTEIN TUAE"/>
    <property type="match status" value="1"/>
</dbReference>
<dbReference type="Proteomes" id="UP000077271">
    <property type="component" value="Unassembled WGS sequence"/>
</dbReference>
<keyword evidence="2 5" id="KW-0812">Transmembrane</keyword>
<evidence type="ECO:0000256" key="1">
    <source>
        <dbReference type="ARBA" id="ARBA00004141"/>
    </source>
</evidence>
<evidence type="ECO:0000256" key="4">
    <source>
        <dbReference type="ARBA" id="ARBA00023136"/>
    </source>
</evidence>
<evidence type="ECO:0000256" key="5">
    <source>
        <dbReference type="SAM" id="Phobius"/>
    </source>
</evidence>
<comment type="subcellular location">
    <subcellularLocation>
        <location evidence="1">Membrane</location>
        <topology evidence="1">Multi-pass membrane protein</topology>
    </subcellularLocation>
</comment>
<feature type="transmembrane region" description="Helical" evidence="5">
    <location>
        <begin position="292"/>
        <end position="308"/>
    </location>
</feature>
<dbReference type="InterPro" id="IPR007016">
    <property type="entry name" value="O-antigen_ligase-rel_domated"/>
</dbReference>
<keyword evidence="4 5" id="KW-0472">Membrane</keyword>
<feature type="transmembrane region" description="Helical" evidence="5">
    <location>
        <begin position="347"/>
        <end position="364"/>
    </location>
</feature>
<feature type="transmembrane region" description="Helical" evidence="5">
    <location>
        <begin position="62"/>
        <end position="84"/>
    </location>
</feature>
<feature type="transmembrane region" description="Helical" evidence="5">
    <location>
        <begin position="183"/>
        <end position="213"/>
    </location>
</feature>
<dbReference type="OrthoDB" id="1762823at2"/>
<feature type="transmembrane region" description="Helical" evidence="5">
    <location>
        <begin position="127"/>
        <end position="147"/>
    </location>
</feature>
<dbReference type="RefSeq" id="WP_063975152.1">
    <property type="nucleotide sequence ID" value="NZ_LQWZ01000033.1"/>
</dbReference>
<keyword evidence="3 5" id="KW-1133">Transmembrane helix</keyword>
<dbReference type="EMBL" id="LQWZ01000033">
    <property type="protein sequence ID" value="OAH54503.1"/>
    <property type="molecule type" value="Genomic_DNA"/>
</dbReference>
<evidence type="ECO:0000256" key="3">
    <source>
        <dbReference type="ARBA" id="ARBA00022989"/>
    </source>
</evidence>
<name>A0A177KMA5_9BACI</name>
<reference evidence="7 8" key="1">
    <citation type="submission" date="2016-01" db="EMBL/GenBank/DDBJ databases">
        <title>Investigation of taxonomic status of Bacillus aminovorans.</title>
        <authorList>
            <person name="Verma A."/>
            <person name="Pal Y."/>
            <person name="Krishnamurthi S."/>
        </authorList>
    </citation>
    <scope>NUCLEOTIDE SEQUENCE [LARGE SCALE GENOMIC DNA]</scope>
    <source>
        <strain evidence="7 8">DSM 4337</strain>
    </source>
</reference>
<evidence type="ECO:0000313" key="8">
    <source>
        <dbReference type="Proteomes" id="UP000077271"/>
    </source>
</evidence>